<dbReference type="OrthoDB" id="10017208at2759"/>
<feature type="transmembrane region" description="Helical" evidence="6">
    <location>
        <begin position="122"/>
        <end position="140"/>
    </location>
</feature>
<keyword evidence="9" id="KW-1185">Reference proteome</keyword>
<sequence>MAPSTRGWQMIEIVSVLVALCLMSVVMRVVARLKRRVGLGVDDYLSILSMVLMVAMLIELCLWCSIGGNGAHVKTVDAETMMNYWKIFLANQFTYFILCPAIKISIICFYRRVFTTPKFQTFTFGLNILIGAWGLGIFLACAGQCRPLRAYWDGSVTGTCFNADEFFIVNQAFNVLMDFIILILPVPMIWNLHRAWQDKLALNGVFALGAFVCFASIYRIIVLFWISPSDPTYTVYQATLWTHVEPAVGLICSCLPIIRGLFPALKLKNRSNRSQGPYYINTNISQSNILSKSSPRSPDLEYMKMEAGMCGTTIERTHRQFLGDDLHPLNIKVQTDIAITPDNDSVSSSIYRAPH</sequence>
<comment type="caution">
    <text evidence="8">The sequence shown here is derived from an EMBL/GenBank/DDBJ whole genome shotgun (WGS) entry which is preliminary data.</text>
</comment>
<accession>A0A9W9U560</accession>
<evidence type="ECO:0000256" key="5">
    <source>
        <dbReference type="ARBA" id="ARBA00038359"/>
    </source>
</evidence>
<feature type="transmembrane region" description="Helical" evidence="6">
    <location>
        <begin position="204"/>
        <end position="226"/>
    </location>
</feature>
<dbReference type="InterPro" id="IPR052337">
    <property type="entry name" value="SAT4-like"/>
</dbReference>
<feature type="transmembrane region" description="Helical" evidence="6">
    <location>
        <begin position="13"/>
        <end position="31"/>
    </location>
</feature>
<dbReference type="PANTHER" id="PTHR33048">
    <property type="entry name" value="PTH11-LIKE INTEGRAL MEMBRANE PROTEIN (AFU_ORTHOLOGUE AFUA_5G11245)"/>
    <property type="match status" value="1"/>
</dbReference>
<dbReference type="AlphaFoldDB" id="A0A9W9U560"/>
<evidence type="ECO:0000313" key="8">
    <source>
        <dbReference type="EMBL" id="KAJ5316278.1"/>
    </source>
</evidence>
<dbReference type="EMBL" id="JAPZBO010000005">
    <property type="protein sequence ID" value="KAJ5316278.1"/>
    <property type="molecule type" value="Genomic_DNA"/>
</dbReference>
<reference evidence="8" key="2">
    <citation type="journal article" date="2023" name="IMA Fungus">
        <title>Comparative genomic study of the Penicillium genus elucidates a diverse pangenome and 15 lateral gene transfer events.</title>
        <authorList>
            <person name="Petersen C."/>
            <person name="Sorensen T."/>
            <person name="Nielsen M.R."/>
            <person name="Sondergaard T.E."/>
            <person name="Sorensen J.L."/>
            <person name="Fitzpatrick D.A."/>
            <person name="Frisvad J.C."/>
            <person name="Nielsen K.L."/>
        </authorList>
    </citation>
    <scope>NUCLEOTIDE SEQUENCE</scope>
    <source>
        <strain evidence="8">IBT 21472</strain>
    </source>
</reference>
<keyword evidence="2 6" id="KW-0812">Transmembrane</keyword>
<feature type="transmembrane region" description="Helical" evidence="6">
    <location>
        <begin position="246"/>
        <end position="265"/>
    </location>
</feature>
<evidence type="ECO:0000256" key="4">
    <source>
        <dbReference type="ARBA" id="ARBA00023136"/>
    </source>
</evidence>
<reference evidence="8" key="1">
    <citation type="submission" date="2022-12" db="EMBL/GenBank/DDBJ databases">
        <authorList>
            <person name="Petersen C."/>
        </authorList>
    </citation>
    <scope>NUCLEOTIDE SEQUENCE</scope>
    <source>
        <strain evidence="8">IBT 21472</strain>
    </source>
</reference>
<evidence type="ECO:0000256" key="6">
    <source>
        <dbReference type="SAM" id="Phobius"/>
    </source>
</evidence>
<keyword evidence="3 6" id="KW-1133">Transmembrane helix</keyword>
<name>A0A9W9U560_9EURO</name>
<organism evidence="8 9">
    <name type="scientific">Penicillium atrosanguineum</name>
    <dbReference type="NCBI Taxonomy" id="1132637"/>
    <lineage>
        <taxon>Eukaryota</taxon>
        <taxon>Fungi</taxon>
        <taxon>Dikarya</taxon>
        <taxon>Ascomycota</taxon>
        <taxon>Pezizomycotina</taxon>
        <taxon>Eurotiomycetes</taxon>
        <taxon>Eurotiomycetidae</taxon>
        <taxon>Eurotiales</taxon>
        <taxon>Aspergillaceae</taxon>
        <taxon>Penicillium</taxon>
    </lineage>
</organism>
<feature type="domain" description="Rhodopsin" evidence="7">
    <location>
        <begin position="27"/>
        <end position="262"/>
    </location>
</feature>
<dbReference type="Proteomes" id="UP001147746">
    <property type="component" value="Unassembled WGS sequence"/>
</dbReference>
<dbReference type="InterPro" id="IPR049326">
    <property type="entry name" value="Rhodopsin_dom_fungi"/>
</dbReference>
<evidence type="ECO:0000259" key="7">
    <source>
        <dbReference type="Pfam" id="PF20684"/>
    </source>
</evidence>
<keyword evidence="4 6" id="KW-0472">Membrane</keyword>
<gene>
    <name evidence="8" type="ORF">N7476_006585</name>
</gene>
<dbReference type="Pfam" id="PF20684">
    <property type="entry name" value="Fung_rhodopsin"/>
    <property type="match status" value="1"/>
</dbReference>
<evidence type="ECO:0000256" key="2">
    <source>
        <dbReference type="ARBA" id="ARBA00022692"/>
    </source>
</evidence>
<feature type="transmembrane region" description="Helical" evidence="6">
    <location>
        <begin position="43"/>
        <end position="68"/>
    </location>
</feature>
<comment type="similarity">
    <text evidence="5">Belongs to the SAT4 family.</text>
</comment>
<protein>
    <recommendedName>
        <fullName evidence="7">Rhodopsin domain-containing protein</fullName>
    </recommendedName>
</protein>
<proteinExistence type="inferred from homology"/>
<dbReference type="GO" id="GO:0016020">
    <property type="term" value="C:membrane"/>
    <property type="evidence" value="ECO:0007669"/>
    <property type="project" value="UniProtKB-SubCell"/>
</dbReference>
<evidence type="ECO:0000256" key="1">
    <source>
        <dbReference type="ARBA" id="ARBA00004141"/>
    </source>
</evidence>
<evidence type="ECO:0000256" key="3">
    <source>
        <dbReference type="ARBA" id="ARBA00022989"/>
    </source>
</evidence>
<comment type="subcellular location">
    <subcellularLocation>
        <location evidence="1">Membrane</location>
        <topology evidence="1">Multi-pass membrane protein</topology>
    </subcellularLocation>
</comment>
<evidence type="ECO:0000313" key="9">
    <source>
        <dbReference type="Proteomes" id="UP001147746"/>
    </source>
</evidence>
<feature type="transmembrane region" description="Helical" evidence="6">
    <location>
        <begin position="88"/>
        <end position="110"/>
    </location>
</feature>
<feature type="transmembrane region" description="Helical" evidence="6">
    <location>
        <begin position="172"/>
        <end position="192"/>
    </location>
</feature>
<dbReference type="PANTHER" id="PTHR33048:SF163">
    <property type="entry name" value="INTEGRAL MEMBRANE PROTEIN (AFU_ORTHOLOGUE AFUA_8G05510)"/>
    <property type="match status" value="1"/>
</dbReference>